<keyword evidence="2 7" id="KW-0479">Metal-binding</keyword>
<sequence length="457" mass="50284">MHADAAANPSQPVWSELYPDHLAKQLAQIEAALPLSGCERLLIFSGAAKTLFRDDHDYPFHANPYFRRLLPLPFLADSAVLIEPGSKPKLFYPNPSDFWHQSAGRPEGFWVDSFEIVEIERAEQIGKALTDPASIAFVGEETALATDWGINHCNPEPLLHALDWASSIKTDYELASLRQASQIAARGHLAAREAFLEGYSEFGINLAYLAATGQRECELPYGNIVALNENAAVLHYQHQQRMAPEKIHSFLLDAGAQVNGYASDITRTWAYPAGSAGSVAFNALLKQMEQLQQQLCEQSLAGVSFVELHRRCHELLARVLVESKLVRCSAEAALDQGITRTFMPHGLGHLLGTLVHDSAGRVCDAKGTALAPPSEHPFLRLTRELEQDMVLTIEPGLYFIDSLLAEMAQSPAAKLVNWSEVEKLLPYGGIRIEDNLRITAQAPENLTRDAFAGLESA</sequence>
<dbReference type="Gene3D" id="3.90.230.10">
    <property type="entry name" value="Creatinase/methionine aminopeptidase superfamily"/>
    <property type="match status" value="1"/>
</dbReference>
<feature type="binding site" evidence="7">
    <location>
        <position position="433"/>
    </location>
    <ligand>
        <name>Mn(2+)</name>
        <dbReference type="ChEBI" id="CHEBI:29035"/>
        <label>1</label>
    </ligand>
</feature>
<evidence type="ECO:0000256" key="2">
    <source>
        <dbReference type="ARBA" id="ARBA00022723"/>
    </source>
</evidence>
<evidence type="ECO:0000259" key="8">
    <source>
        <dbReference type="Pfam" id="PF00557"/>
    </source>
</evidence>
<dbReference type="InterPro" id="IPR000994">
    <property type="entry name" value="Pept_M24"/>
</dbReference>
<evidence type="ECO:0000256" key="4">
    <source>
        <dbReference type="ARBA" id="ARBA00022997"/>
    </source>
</evidence>
<feature type="binding site" evidence="7">
    <location>
        <position position="264"/>
    </location>
    <ligand>
        <name>Mn(2+)</name>
        <dbReference type="ChEBI" id="CHEBI:29035"/>
        <label>2</label>
    </ligand>
</feature>
<dbReference type="InterPro" id="IPR048819">
    <property type="entry name" value="PepQ_N"/>
</dbReference>
<dbReference type="RefSeq" id="WP_114696009.1">
    <property type="nucleotide sequence ID" value="NZ_QQOH01000003.1"/>
</dbReference>
<dbReference type="GO" id="GO:0008235">
    <property type="term" value="F:metalloexopeptidase activity"/>
    <property type="evidence" value="ECO:0007669"/>
    <property type="project" value="UniProtKB-UniRule"/>
</dbReference>
<dbReference type="GO" id="GO:0016795">
    <property type="term" value="F:phosphoric triester hydrolase activity"/>
    <property type="evidence" value="ECO:0007669"/>
    <property type="project" value="InterPro"/>
</dbReference>
<comment type="caution">
    <text evidence="10">The sequence shown here is derived from an EMBL/GenBank/DDBJ whole genome shotgun (WGS) entry which is preliminary data.</text>
</comment>
<accession>A0A369WEE3</accession>
<feature type="domain" description="Xaa-Pro dipeptidase N-terminal" evidence="9">
    <location>
        <begin position="17"/>
        <end position="164"/>
    </location>
</feature>
<evidence type="ECO:0000256" key="3">
    <source>
        <dbReference type="ARBA" id="ARBA00022801"/>
    </source>
</evidence>
<evidence type="ECO:0000313" key="11">
    <source>
        <dbReference type="Proteomes" id="UP000253769"/>
    </source>
</evidence>
<dbReference type="Proteomes" id="UP000253769">
    <property type="component" value="Unassembled WGS sequence"/>
</dbReference>
<gene>
    <name evidence="7" type="primary">pepQ</name>
    <name evidence="10" type="ORF">DV711_12330</name>
</gene>
<comment type="cofactor">
    <cofactor evidence="7">
        <name>Mn(2+)</name>
        <dbReference type="ChEBI" id="CHEBI:29035"/>
    </cofactor>
    <text evidence="7">Binds 2 manganese ions per subunit.</text>
</comment>
<protein>
    <recommendedName>
        <fullName evidence="7">Xaa-Pro dipeptidase</fullName>
        <shortName evidence="7">X-Pro dipeptidase</shortName>
        <ecNumber evidence="7">3.4.13.9</ecNumber>
    </recommendedName>
    <alternativeName>
        <fullName evidence="7">Imidodipeptidase</fullName>
    </alternativeName>
    <alternativeName>
        <fullName evidence="7">Proline dipeptidase</fullName>
        <shortName evidence="7">Prolidase</shortName>
    </alternativeName>
</protein>
<dbReference type="GO" id="GO:0102009">
    <property type="term" value="F:proline dipeptidase activity"/>
    <property type="evidence" value="ECO:0007669"/>
    <property type="project" value="UniProtKB-EC"/>
</dbReference>
<organism evidence="10 11">
    <name type="scientific">Motiliproteus coralliicola</name>
    <dbReference type="NCBI Taxonomy" id="2283196"/>
    <lineage>
        <taxon>Bacteria</taxon>
        <taxon>Pseudomonadati</taxon>
        <taxon>Pseudomonadota</taxon>
        <taxon>Gammaproteobacteria</taxon>
        <taxon>Oceanospirillales</taxon>
        <taxon>Oceanospirillaceae</taxon>
        <taxon>Motiliproteus</taxon>
    </lineage>
</organism>
<comment type="catalytic activity">
    <reaction evidence="7">
        <text>Xaa-L-Pro dipeptide + H2O = an L-alpha-amino acid + L-proline</text>
        <dbReference type="Rhea" id="RHEA:76407"/>
        <dbReference type="ChEBI" id="CHEBI:15377"/>
        <dbReference type="ChEBI" id="CHEBI:59869"/>
        <dbReference type="ChEBI" id="CHEBI:60039"/>
        <dbReference type="ChEBI" id="CHEBI:195196"/>
        <dbReference type="EC" id="3.4.13.9"/>
    </reaction>
</comment>
<keyword evidence="11" id="KW-1185">Reference proteome</keyword>
<dbReference type="PANTHER" id="PTHR43226:SF8">
    <property type="entry name" value="XAA-PRO DIPEPTIDASE"/>
    <property type="match status" value="1"/>
</dbReference>
<reference evidence="10 11" key="1">
    <citation type="submission" date="2018-07" db="EMBL/GenBank/DDBJ databases">
        <title>Motiliproteus coralliicola sp. nov., a bacterium isolated from Coral.</title>
        <authorList>
            <person name="Wang G."/>
        </authorList>
    </citation>
    <scope>NUCLEOTIDE SEQUENCE [LARGE SCALE GENOMIC DNA]</scope>
    <source>
        <strain evidence="10 11">C34</strain>
    </source>
</reference>
<feature type="binding site" evidence="7">
    <location>
        <position position="394"/>
    </location>
    <ligand>
        <name>Mn(2+)</name>
        <dbReference type="ChEBI" id="CHEBI:29035"/>
        <label>1</label>
    </ligand>
</feature>
<dbReference type="EC" id="3.4.13.9" evidence="7"/>
<feature type="domain" description="Peptidase M24" evidence="8">
    <location>
        <begin position="176"/>
        <end position="440"/>
    </location>
</feature>
<dbReference type="AlphaFoldDB" id="A0A369WEE3"/>
<evidence type="ECO:0000259" key="9">
    <source>
        <dbReference type="Pfam" id="PF21216"/>
    </source>
</evidence>
<keyword evidence="4 7" id="KW-0224">Dipeptidase</keyword>
<evidence type="ECO:0000256" key="7">
    <source>
        <dbReference type="HAMAP-Rule" id="MF_01279"/>
    </source>
</evidence>
<dbReference type="SUPFAM" id="SSF55920">
    <property type="entry name" value="Creatinase/aminopeptidase"/>
    <property type="match status" value="1"/>
</dbReference>
<feature type="binding site" evidence="7">
    <location>
        <position position="433"/>
    </location>
    <ligand>
        <name>Mn(2+)</name>
        <dbReference type="ChEBI" id="CHEBI:29035"/>
        <label>2</label>
    </ligand>
</feature>
<dbReference type="InterPro" id="IPR036005">
    <property type="entry name" value="Creatinase/aminopeptidase-like"/>
</dbReference>
<comment type="similarity">
    <text evidence="7">Belongs to the peptidase M24B family. Bacterial-type prolidase subfamily.</text>
</comment>
<dbReference type="NCBIfam" id="NF010133">
    <property type="entry name" value="PRK13607.1"/>
    <property type="match status" value="1"/>
</dbReference>
<dbReference type="PANTHER" id="PTHR43226">
    <property type="entry name" value="XAA-PRO AMINOPEPTIDASE 3"/>
    <property type="match status" value="1"/>
</dbReference>
<proteinExistence type="inferred from homology"/>
<dbReference type="Gene3D" id="3.40.350.10">
    <property type="entry name" value="Creatinase/prolidase N-terminal domain"/>
    <property type="match status" value="1"/>
</dbReference>
<dbReference type="GO" id="GO:0004177">
    <property type="term" value="F:aminopeptidase activity"/>
    <property type="evidence" value="ECO:0007669"/>
    <property type="project" value="TreeGrafter"/>
</dbReference>
<dbReference type="HAMAP" id="MF_01279">
    <property type="entry name" value="X_Pro_dipeptid"/>
    <property type="match status" value="1"/>
</dbReference>
<dbReference type="OrthoDB" id="9806388at2"/>
<dbReference type="Pfam" id="PF21216">
    <property type="entry name" value="PepQ_N"/>
    <property type="match status" value="1"/>
</dbReference>
<dbReference type="GO" id="GO:0005829">
    <property type="term" value="C:cytosol"/>
    <property type="evidence" value="ECO:0007669"/>
    <property type="project" value="TreeGrafter"/>
</dbReference>
<feature type="binding site" evidence="7">
    <location>
        <position position="349"/>
    </location>
    <ligand>
        <name>Mn(2+)</name>
        <dbReference type="ChEBI" id="CHEBI:29035"/>
        <label>1</label>
    </ligand>
</feature>
<evidence type="ECO:0000313" key="10">
    <source>
        <dbReference type="EMBL" id="RDE19663.1"/>
    </source>
</evidence>
<name>A0A369WEE3_9GAMM</name>
<keyword evidence="5 7" id="KW-0482">Metalloprotease</keyword>
<evidence type="ECO:0000256" key="5">
    <source>
        <dbReference type="ARBA" id="ARBA00023049"/>
    </source>
</evidence>
<dbReference type="InterPro" id="IPR052433">
    <property type="entry name" value="X-Pro_dipept-like"/>
</dbReference>
<feature type="binding site" evidence="7">
    <location>
        <position position="264"/>
    </location>
    <ligand>
        <name>Mn(2+)</name>
        <dbReference type="ChEBI" id="CHEBI:29035"/>
        <label>1</label>
    </ligand>
</feature>
<dbReference type="GO" id="GO:0006508">
    <property type="term" value="P:proteolysis"/>
    <property type="evidence" value="ECO:0007669"/>
    <property type="project" value="UniProtKB-KW"/>
</dbReference>
<dbReference type="EMBL" id="QQOH01000003">
    <property type="protein sequence ID" value="RDE19663.1"/>
    <property type="molecule type" value="Genomic_DNA"/>
</dbReference>
<evidence type="ECO:0000256" key="6">
    <source>
        <dbReference type="ARBA" id="ARBA00023211"/>
    </source>
</evidence>
<feature type="binding site" evidence="7">
    <location>
        <position position="253"/>
    </location>
    <ligand>
        <name>Mn(2+)</name>
        <dbReference type="ChEBI" id="CHEBI:29035"/>
        <label>2</label>
    </ligand>
</feature>
<keyword evidence="3 7" id="KW-0378">Hydrolase</keyword>
<evidence type="ECO:0000256" key="1">
    <source>
        <dbReference type="ARBA" id="ARBA00022670"/>
    </source>
</evidence>
<keyword evidence="6 7" id="KW-0464">Manganese</keyword>
<comment type="function">
    <text evidence="7">Splits dipeptides with a prolyl residue in the C-terminal position.</text>
</comment>
<dbReference type="InterPro" id="IPR029149">
    <property type="entry name" value="Creatin/AminoP/Spt16_N"/>
</dbReference>
<dbReference type="GO" id="GO:0046872">
    <property type="term" value="F:metal ion binding"/>
    <property type="evidence" value="ECO:0007669"/>
    <property type="project" value="UniProtKB-KW"/>
</dbReference>
<dbReference type="InterPro" id="IPR022846">
    <property type="entry name" value="X_Pro_dipept"/>
</dbReference>
<dbReference type="Pfam" id="PF00557">
    <property type="entry name" value="Peptidase_M24"/>
    <property type="match status" value="1"/>
</dbReference>
<keyword evidence="1 7" id="KW-0645">Protease</keyword>